<dbReference type="EMBL" id="OE182475">
    <property type="protein sequence ID" value="CAD7574598.1"/>
    <property type="molecule type" value="Genomic_DNA"/>
</dbReference>
<dbReference type="GO" id="GO:0061909">
    <property type="term" value="P:autophagosome-lysosome fusion"/>
    <property type="evidence" value="ECO:0007669"/>
    <property type="project" value="TreeGrafter"/>
</dbReference>
<dbReference type="PANTHER" id="PTHR22255:SF9">
    <property type="entry name" value="LP06548P"/>
    <property type="match status" value="1"/>
</dbReference>
<organism evidence="3">
    <name type="scientific">Timema californicum</name>
    <name type="common">California timema</name>
    <name type="synonym">Walking stick</name>
    <dbReference type="NCBI Taxonomy" id="61474"/>
    <lineage>
        <taxon>Eukaryota</taxon>
        <taxon>Metazoa</taxon>
        <taxon>Ecdysozoa</taxon>
        <taxon>Arthropoda</taxon>
        <taxon>Hexapoda</taxon>
        <taxon>Insecta</taxon>
        <taxon>Pterygota</taxon>
        <taxon>Neoptera</taxon>
        <taxon>Polyneoptera</taxon>
        <taxon>Phasmatodea</taxon>
        <taxon>Timematodea</taxon>
        <taxon>Timematoidea</taxon>
        <taxon>Timematidae</taxon>
        <taxon>Timema</taxon>
    </lineage>
</organism>
<sequence>MLNPSVRSYEITSALEVLLDKKQLSSVQADVVKRDYLDFVSAQEVIDILKQFTSSDNCQLPADLSGLWFQNRVENLIVINTTHIETKGECVQSDGSEKFIFEDKLEGCYRCVVLHQKHHNVLQYKETDCNIASEIDDLCDVINGDAPLNSMFRVDGSPETCPFKSPPFTFSYNRGSGECRSPISTIDSCTDDSRLLFRYQACPDIQGTESTVEELLCLASWKDGNDRFLVGKVYHKMATTDEQRYRCFAYKEIDGSLAYQVAQSGESTCTNGLSATEGSRTMTFYRGKVVLVPEEACNETNFNAITLPYTTLITASLHSRKCPYLGRYTVSGQKIDGTRRKRQQGDVEAEKCDDEVFESLVVGCTQSSDTMQFYSACASETISEYSCHGSWEDNQTSYLIASPVSRTSVGARRFCFIYSKSVADSSFGRNKGKGVAMLQMSTVTDSCHRHIMPGITGVWALNLTVNG</sequence>
<feature type="domain" description="DUF7042" evidence="1">
    <location>
        <begin position="320"/>
        <end position="436"/>
    </location>
</feature>
<dbReference type="PANTHER" id="PTHR22255">
    <property type="entry name" value="LP06548P"/>
    <property type="match status" value="1"/>
</dbReference>
<protein>
    <submittedName>
        <fullName evidence="3">(California timema) hypothetical protein</fullName>
    </submittedName>
</protein>
<proteinExistence type="predicted"/>
<reference evidence="3" key="1">
    <citation type="submission" date="2020-11" db="EMBL/GenBank/DDBJ databases">
        <authorList>
            <person name="Tran Van P."/>
        </authorList>
    </citation>
    <scope>NUCLEOTIDE SEQUENCE</scope>
</reference>
<dbReference type="InterPro" id="IPR055470">
    <property type="entry name" value="DUF7042"/>
</dbReference>
<name>A0A7R9J927_TIMCA</name>
<evidence type="ECO:0000259" key="2">
    <source>
        <dbReference type="Pfam" id="PF23071"/>
    </source>
</evidence>
<evidence type="ECO:0000259" key="1">
    <source>
        <dbReference type="Pfam" id="PF23069"/>
    </source>
</evidence>
<feature type="domain" description="DUF7042" evidence="1">
    <location>
        <begin position="158"/>
        <end position="284"/>
    </location>
</feature>
<dbReference type="AlphaFoldDB" id="A0A7R9J927"/>
<dbReference type="Pfam" id="PF23071">
    <property type="entry name" value="DUF7044"/>
    <property type="match status" value="1"/>
</dbReference>
<evidence type="ECO:0000313" key="3">
    <source>
        <dbReference type="EMBL" id="CAD7574598.1"/>
    </source>
</evidence>
<feature type="domain" description="DUF7044" evidence="2">
    <location>
        <begin position="57"/>
        <end position="139"/>
    </location>
</feature>
<dbReference type="InterPro" id="IPR055472">
    <property type="entry name" value="DUF7044"/>
</dbReference>
<gene>
    <name evidence="3" type="ORF">TCMB3V08_LOCUS7207</name>
</gene>
<accession>A0A7R9J927</accession>
<dbReference type="Pfam" id="PF23069">
    <property type="entry name" value="DUF7042"/>
    <property type="match status" value="2"/>
</dbReference>